<protein>
    <submittedName>
        <fullName evidence="7">GltC, transcription activator of glutamate synthase operon</fullName>
    </submittedName>
</protein>
<evidence type="ECO:0000256" key="1">
    <source>
        <dbReference type="ARBA" id="ARBA00009437"/>
    </source>
</evidence>
<dbReference type="Pfam" id="PF00126">
    <property type="entry name" value="HTH_1"/>
    <property type="match status" value="1"/>
</dbReference>
<dbReference type="InterPro" id="IPR000847">
    <property type="entry name" value="LysR_HTH_N"/>
</dbReference>
<dbReference type="PRINTS" id="PR00039">
    <property type="entry name" value="HTHLYSR"/>
</dbReference>
<keyword evidence="4" id="KW-0804">Transcription</keyword>
<feature type="region of interest" description="Disordered" evidence="5">
    <location>
        <begin position="50"/>
        <end position="91"/>
    </location>
</feature>
<dbReference type="SUPFAM" id="SSF46785">
    <property type="entry name" value="Winged helix' DNA-binding domain"/>
    <property type="match status" value="1"/>
</dbReference>
<keyword evidence="2" id="KW-0805">Transcription regulation</keyword>
<dbReference type="InterPro" id="IPR036388">
    <property type="entry name" value="WH-like_DNA-bd_sf"/>
</dbReference>
<dbReference type="Gene3D" id="1.10.10.10">
    <property type="entry name" value="Winged helix-like DNA-binding domain superfamily/Winged helix DNA-binding domain"/>
    <property type="match status" value="1"/>
</dbReference>
<dbReference type="Proteomes" id="UP000319716">
    <property type="component" value="Unassembled WGS sequence"/>
</dbReference>
<comment type="caution">
    <text evidence="7">The sequence shown here is derived from an EMBL/GenBank/DDBJ whole genome shotgun (WGS) entry which is preliminary data.</text>
</comment>
<dbReference type="PANTHER" id="PTHR30346">
    <property type="entry name" value="TRANSCRIPTIONAL DUAL REGULATOR HCAR-RELATED"/>
    <property type="match status" value="1"/>
</dbReference>
<comment type="similarity">
    <text evidence="1">Belongs to the LysR transcriptional regulatory family.</text>
</comment>
<dbReference type="AlphaFoldDB" id="A0A4Y1ZDN3"/>
<dbReference type="GO" id="GO:0032993">
    <property type="term" value="C:protein-DNA complex"/>
    <property type="evidence" value="ECO:0007669"/>
    <property type="project" value="TreeGrafter"/>
</dbReference>
<evidence type="ECO:0000313" key="8">
    <source>
        <dbReference type="Proteomes" id="UP000319716"/>
    </source>
</evidence>
<dbReference type="EMBL" id="BEXB01000021">
    <property type="protein sequence ID" value="GAY77080.1"/>
    <property type="molecule type" value="Genomic_DNA"/>
</dbReference>
<organism evidence="7 8">
    <name type="scientific">Sporolactobacillus inulinus</name>
    <dbReference type="NCBI Taxonomy" id="2078"/>
    <lineage>
        <taxon>Bacteria</taxon>
        <taxon>Bacillati</taxon>
        <taxon>Bacillota</taxon>
        <taxon>Bacilli</taxon>
        <taxon>Bacillales</taxon>
        <taxon>Sporolactobacillaceae</taxon>
        <taxon>Sporolactobacillus</taxon>
    </lineage>
</organism>
<feature type="domain" description="HTH lysR-type" evidence="6">
    <location>
        <begin position="1"/>
        <end position="48"/>
    </location>
</feature>
<reference evidence="7 8" key="1">
    <citation type="submission" date="2017-11" db="EMBL/GenBank/DDBJ databases">
        <title>Draft Genome Sequence of Sporolactobacillus inulinus NBRC 111894 Isolated from Koso, a Japanese Sugar-Vegetable Fermented Beverage.</title>
        <authorList>
            <person name="Chiou T.Y."/>
            <person name="Oshima K."/>
            <person name="Suda W."/>
            <person name="Hattori M."/>
            <person name="Takahashi T."/>
        </authorList>
    </citation>
    <scope>NUCLEOTIDE SEQUENCE [LARGE SCALE GENOMIC DNA]</scope>
    <source>
        <strain evidence="7 8">NBRC111894</strain>
    </source>
</reference>
<keyword evidence="3" id="KW-0238">DNA-binding</keyword>
<sequence>MELRQIYYFMEAANREHITQASEALHVAQSAISRQIALLEDELGVPLFREKEGTSSSQKRARSFLSMRNEESANLRRPNRRSRNTSILKQD</sequence>
<evidence type="ECO:0000313" key="7">
    <source>
        <dbReference type="EMBL" id="GAY77080.1"/>
    </source>
</evidence>
<evidence type="ECO:0000256" key="2">
    <source>
        <dbReference type="ARBA" id="ARBA00023015"/>
    </source>
</evidence>
<evidence type="ECO:0000259" key="6">
    <source>
        <dbReference type="PROSITE" id="PS50931"/>
    </source>
</evidence>
<evidence type="ECO:0000256" key="3">
    <source>
        <dbReference type="ARBA" id="ARBA00023125"/>
    </source>
</evidence>
<dbReference type="PROSITE" id="PS50931">
    <property type="entry name" value="HTH_LYSR"/>
    <property type="match status" value="1"/>
</dbReference>
<evidence type="ECO:0000256" key="4">
    <source>
        <dbReference type="ARBA" id="ARBA00023163"/>
    </source>
</evidence>
<gene>
    <name evidence="7" type="ORF">NBRC111894_2634</name>
</gene>
<dbReference type="InterPro" id="IPR036390">
    <property type="entry name" value="WH_DNA-bd_sf"/>
</dbReference>
<accession>A0A4Y1ZDN3</accession>
<proteinExistence type="inferred from homology"/>
<dbReference type="GO" id="GO:0003700">
    <property type="term" value="F:DNA-binding transcription factor activity"/>
    <property type="evidence" value="ECO:0007669"/>
    <property type="project" value="InterPro"/>
</dbReference>
<name>A0A4Y1ZDN3_9BACL</name>
<evidence type="ECO:0000256" key="5">
    <source>
        <dbReference type="SAM" id="MobiDB-lite"/>
    </source>
</evidence>
<dbReference type="PANTHER" id="PTHR30346:SF28">
    <property type="entry name" value="HTH-TYPE TRANSCRIPTIONAL REGULATOR CYNR"/>
    <property type="match status" value="1"/>
</dbReference>
<dbReference type="GO" id="GO:0003677">
    <property type="term" value="F:DNA binding"/>
    <property type="evidence" value="ECO:0007669"/>
    <property type="project" value="UniProtKB-KW"/>
</dbReference>